<keyword evidence="3" id="KW-1185">Reference proteome</keyword>
<evidence type="ECO:0000313" key="2">
    <source>
        <dbReference type="EMBL" id="CAK0891182.1"/>
    </source>
</evidence>
<protein>
    <recommendedName>
        <fullName evidence="4">Rhodanese domain-containing protein</fullName>
    </recommendedName>
</protein>
<feature type="region of interest" description="Disordered" evidence="1">
    <location>
        <begin position="467"/>
        <end position="507"/>
    </location>
</feature>
<evidence type="ECO:0008006" key="4">
    <source>
        <dbReference type="Google" id="ProtNLM"/>
    </source>
</evidence>
<evidence type="ECO:0000313" key="3">
    <source>
        <dbReference type="Proteomes" id="UP001189429"/>
    </source>
</evidence>
<accession>A0ABN9WWD1</accession>
<comment type="caution">
    <text evidence="2">The sequence shown here is derived from an EMBL/GenBank/DDBJ whole genome shotgun (WGS) entry which is preliminary data.</text>
</comment>
<reference evidence="2" key="1">
    <citation type="submission" date="2023-10" db="EMBL/GenBank/DDBJ databases">
        <authorList>
            <person name="Chen Y."/>
            <person name="Shah S."/>
            <person name="Dougan E. K."/>
            <person name="Thang M."/>
            <person name="Chan C."/>
        </authorList>
    </citation>
    <scope>NUCLEOTIDE SEQUENCE [LARGE SCALE GENOMIC DNA]</scope>
</reference>
<sequence length="569" mass="63185">MQKLHSSLWVSTTKSGAFNGVLTWVTPSSLFCVGAASQSLSSALSSPVVRSYCKEMCLLKPGSWVYIDDLASEGYNHRYAQVLGPQGSRGSKAKRYGCSLYGLQGKEVYDRAVHHQMFRTVSLSVRNLFKVEATVAAVRIYADEPHPADAVQFSAGGDWSLPSYVSEVRIPAGLLGCVRSDQLCPIMKDTGMPLILQDVEMIYAGEGTCSLASDLKMPAIYLIWDGGEFDQYWRDHAGPHLVFRADGVNFFIEDMAFVSEFMRFLTHKADILMYRGGFSELVVPSLFNEFEKEYHIQASPAVHENQRFETPLSVDEEVAASLADVEWTEHVEKRIHTDLAAQPGSEPYQSVPSIVQPAVDSAPSAEKIHILRFGSLSNPGDAVNTFRQELLHGSHLRPCRDALTENGLSFVLPQEALMVVTPEQYAEVKHALKDTELHPFHLIVAEQFEYLIEEILADFPCKRRPRVKGSNAGRQELCSLPKSPRMEPDEEDTAEAGSSCKEQAEASGQSETGVCRQAFIEMRTFLCEAPVLKSDASVSCQSTTEVHVDGQFSHSHYGYRRGLNPRRFA</sequence>
<gene>
    <name evidence="2" type="ORF">PCOR1329_LOCUS71198</name>
</gene>
<proteinExistence type="predicted"/>
<evidence type="ECO:0000256" key="1">
    <source>
        <dbReference type="SAM" id="MobiDB-lite"/>
    </source>
</evidence>
<name>A0ABN9WWD1_9DINO</name>
<organism evidence="2 3">
    <name type="scientific">Prorocentrum cordatum</name>
    <dbReference type="NCBI Taxonomy" id="2364126"/>
    <lineage>
        <taxon>Eukaryota</taxon>
        <taxon>Sar</taxon>
        <taxon>Alveolata</taxon>
        <taxon>Dinophyceae</taxon>
        <taxon>Prorocentrales</taxon>
        <taxon>Prorocentraceae</taxon>
        <taxon>Prorocentrum</taxon>
    </lineage>
</organism>
<dbReference type="EMBL" id="CAUYUJ010019438">
    <property type="protein sequence ID" value="CAK0891182.1"/>
    <property type="molecule type" value="Genomic_DNA"/>
</dbReference>
<dbReference type="Proteomes" id="UP001189429">
    <property type="component" value="Unassembled WGS sequence"/>
</dbReference>